<dbReference type="AlphaFoldDB" id="A0A238U495"/>
<dbReference type="RefSeq" id="WP_095068827.1">
    <property type="nucleotide sequence ID" value="NZ_LT899436.1"/>
</dbReference>
<dbReference type="OrthoDB" id="9841946at2"/>
<accession>A0A238U495</accession>
<gene>
    <name evidence="1" type="ORF">TJEJU_0151</name>
</gene>
<organism evidence="1 2">
    <name type="scientific">Tenacibaculum jejuense</name>
    <dbReference type="NCBI Taxonomy" id="584609"/>
    <lineage>
        <taxon>Bacteria</taxon>
        <taxon>Pseudomonadati</taxon>
        <taxon>Bacteroidota</taxon>
        <taxon>Flavobacteriia</taxon>
        <taxon>Flavobacteriales</taxon>
        <taxon>Flavobacteriaceae</taxon>
        <taxon>Tenacibaculum</taxon>
    </lineage>
</organism>
<sequence>MSISLNTIHNKLEEQGYKSFVRKNDNEKWIIAGIHGSNTNFKFGSAFQIRITQNQILLSYLVGQSAVNKDFTSSKELFKYLKEKFTIE</sequence>
<protein>
    <submittedName>
        <fullName evidence="1">Uncharacterized protein</fullName>
    </submittedName>
</protein>
<name>A0A238U495_9FLAO</name>
<dbReference type="EMBL" id="LT899436">
    <property type="protein sequence ID" value="SNR13957.1"/>
    <property type="molecule type" value="Genomic_DNA"/>
</dbReference>
<dbReference type="KEGG" id="tje:TJEJU_0151"/>
<dbReference type="Proteomes" id="UP000215214">
    <property type="component" value="Chromosome TJEJU"/>
</dbReference>
<proteinExistence type="predicted"/>
<evidence type="ECO:0000313" key="2">
    <source>
        <dbReference type="Proteomes" id="UP000215214"/>
    </source>
</evidence>
<evidence type="ECO:0000313" key="1">
    <source>
        <dbReference type="EMBL" id="SNR13957.1"/>
    </source>
</evidence>
<keyword evidence="2" id="KW-1185">Reference proteome</keyword>
<reference evidence="1 2" key="1">
    <citation type="submission" date="2017-07" db="EMBL/GenBank/DDBJ databases">
        <authorList>
            <person name="Sun Z.S."/>
            <person name="Albrecht U."/>
            <person name="Echele G."/>
            <person name="Lee C.C."/>
        </authorList>
    </citation>
    <scope>NUCLEOTIDE SEQUENCE [LARGE SCALE GENOMIC DNA]</scope>
    <source>
        <strain evidence="2">type strain: KCTC 22618</strain>
    </source>
</reference>